<dbReference type="Pfam" id="PF13360">
    <property type="entry name" value="PQQ_2"/>
    <property type="match status" value="1"/>
</dbReference>
<dbReference type="Gene3D" id="2.130.10.10">
    <property type="entry name" value="YVTN repeat-like/Quinoprotein amine dehydrogenase"/>
    <property type="match status" value="1"/>
</dbReference>
<dbReference type="InterPro" id="IPR002372">
    <property type="entry name" value="PQQ_rpt_dom"/>
</dbReference>
<proteinExistence type="predicted"/>
<dbReference type="SMART" id="SM00220">
    <property type="entry name" value="S_TKc"/>
    <property type="match status" value="1"/>
</dbReference>
<dbReference type="SUPFAM" id="SSF50998">
    <property type="entry name" value="Quinoprotein alcohol dehydrogenase-like"/>
    <property type="match status" value="1"/>
</dbReference>
<dbReference type="PROSITE" id="PS50011">
    <property type="entry name" value="PROTEIN_KINASE_DOM"/>
    <property type="match status" value="1"/>
</dbReference>
<keyword evidence="4 5" id="KW-0067">ATP-binding</keyword>
<evidence type="ECO:0000256" key="2">
    <source>
        <dbReference type="ARBA" id="ARBA00022741"/>
    </source>
</evidence>
<dbReference type="PROSITE" id="PS00108">
    <property type="entry name" value="PROTEIN_KINASE_ST"/>
    <property type="match status" value="1"/>
</dbReference>
<evidence type="ECO:0000256" key="3">
    <source>
        <dbReference type="ARBA" id="ARBA00022777"/>
    </source>
</evidence>
<comment type="caution">
    <text evidence="8">The sequence shown here is derived from an EMBL/GenBank/DDBJ whole genome shotgun (WGS) entry which is preliminary data.</text>
</comment>
<dbReference type="EMBL" id="JAERRF010000043">
    <property type="protein sequence ID" value="MBL1102344.1"/>
    <property type="molecule type" value="Genomic_DNA"/>
</dbReference>
<evidence type="ECO:0000256" key="6">
    <source>
        <dbReference type="SAM" id="MobiDB-lite"/>
    </source>
</evidence>
<dbReference type="Gene3D" id="1.10.510.10">
    <property type="entry name" value="Transferase(Phosphotransferase) domain 1"/>
    <property type="match status" value="1"/>
</dbReference>
<dbReference type="InterPro" id="IPR015943">
    <property type="entry name" value="WD40/YVTN_repeat-like_dom_sf"/>
</dbReference>
<organism evidence="8 9">
    <name type="scientific">Streptomyces coffeae</name>
    <dbReference type="NCBI Taxonomy" id="621382"/>
    <lineage>
        <taxon>Bacteria</taxon>
        <taxon>Bacillati</taxon>
        <taxon>Actinomycetota</taxon>
        <taxon>Actinomycetes</taxon>
        <taxon>Kitasatosporales</taxon>
        <taxon>Streptomycetaceae</taxon>
        <taxon>Streptomyces</taxon>
    </lineage>
</organism>
<evidence type="ECO:0000256" key="1">
    <source>
        <dbReference type="ARBA" id="ARBA00022679"/>
    </source>
</evidence>
<dbReference type="InterPro" id="IPR011009">
    <property type="entry name" value="Kinase-like_dom_sf"/>
</dbReference>
<keyword evidence="3 8" id="KW-0418">Kinase</keyword>
<feature type="region of interest" description="Disordered" evidence="6">
    <location>
        <begin position="347"/>
        <end position="367"/>
    </location>
</feature>
<dbReference type="RefSeq" id="WP_201882658.1">
    <property type="nucleotide sequence ID" value="NZ_JAERRF010000043.1"/>
</dbReference>
<evidence type="ECO:0000256" key="4">
    <source>
        <dbReference type="ARBA" id="ARBA00022840"/>
    </source>
</evidence>
<evidence type="ECO:0000256" key="5">
    <source>
        <dbReference type="PROSITE-ProRule" id="PRU10141"/>
    </source>
</evidence>
<keyword evidence="2 5" id="KW-0547">Nucleotide-binding</keyword>
<dbReference type="InterPro" id="IPR000719">
    <property type="entry name" value="Prot_kinase_dom"/>
</dbReference>
<dbReference type="PANTHER" id="PTHR43289">
    <property type="entry name" value="MITOGEN-ACTIVATED PROTEIN KINASE KINASE KINASE 20-RELATED"/>
    <property type="match status" value="1"/>
</dbReference>
<protein>
    <submittedName>
        <fullName evidence="8">Serine/threonine-protein kinase</fullName>
    </submittedName>
</protein>
<dbReference type="InterPro" id="IPR018391">
    <property type="entry name" value="PQQ_b-propeller_rpt"/>
</dbReference>
<dbReference type="InterPro" id="IPR017441">
    <property type="entry name" value="Protein_kinase_ATP_BS"/>
</dbReference>
<dbReference type="GO" id="GO:0016301">
    <property type="term" value="F:kinase activity"/>
    <property type="evidence" value="ECO:0007669"/>
    <property type="project" value="UniProtKB-KW"/>
</dbReference>
<dbReference type="InterPro" id="IPR008271">
    <property type="entry name" value="Ser/Thr_kinase_AS"/>
</dbReference>
<reference evidence="8 9" key="1">
    <citation type="submission" date="2021-01" db="EMBL/GenBank/DDBJ databases">
        <title>WGS of actinomycetes isolated from Thailand.</title>
        <authorList>
            <person name="Thawai C."/>
        </authorList>
    </citation>
    <scope>NUCLEOTIDE SEQUENCE [LARGE SCALE GENOMIC DNA]</scope>
    <source>
        <strain evidence="8 9">CA1R205</strain>
    </source>
</reference>
<name>A0ABS1NQX6_9ACTN</name>
<accession>A0ABS1NQX6</accession>
<dbReference type="CDD" id="cd14014">
    <property type="entry name" value="STKc_PknB_like"/>
    <property type="match status" value="1"/>
</dbReference>
<keyword evidence="9" id="KW-1185">Reference proteome</keyword>
<evidence type="ECO:0000313" key="9">
    <source>
        <dbReference type="Proteomes" id="UP000634229"/>
    </source>
</evidence>
<dbReference type="PANTHER" id="PTHR43289:SF34">
    <property type="entry name" value="SERINE_THREONINE-PROTEIN KINASE YBDM-RELATED"/>
    <property type="match status" value="1"/>
</dbReference>
<dbReference type="Gene3D" id="3.30.200.20">
    <property type="entry name" value="Phosphorylase Kinase, domain 1"/>
    <property type="match status" value="1"/>
</dbReference>
<dbReference type="InterPro" id="IPR011047">
    <property type="entry name" value="Quinoprotein_ADH-like_sf"/>
</dbReference>
<gene>
    <name evidence="8" type="ORF">JK363_38170</name>
</gene>
<sequence length="725" mass="76259">MPHPLTHDDPPRIGPFELVARLGSGGMGTVYLARSPGGRTVALKTVHHRFASQPEFRTRFRLETDAARVIGGQYGAQVVDADPLADTPWLATAYVIGPPLDDAVALCGTLPEPAVRAIGAALCDALGQLHRSDVVHRDLKPSNILLTATGPKVIDFGIARAAGDDRLTRTGAAAGTPAYMSPEQATGGEHTAAGEVFALAGVLVFAATGRPPFGTGQPADLLYRVRYAEPELSAVPDGLRPVLERCLAKDPAQRPDMAELGSQLREGTGDVVDHLPDAVLADIARRGAAVWEVRPSRLPAPSTEDMSTVSDVSRTSRPARRRLLAAGGGLLVAGGAAAWGLLRDGGGEKATGSPHHGGAGSHHTGAPRLAWKTTGGAIIGDARLLRVGGGLAMVSESGLRCFDARTGKQRGVNDELVTDSTESTVVSDGHRLFALDPGASTLRIVPVDFATGTVRSPLATLRGIAADDARFLAATDSALIVEGKARRGWVRAAVDPGTGQEMWRRRIATPGDDEIVATPVETTGLIRTQGEQVTLIDVRNGAPRWTAKVPEKLTGGLSVGARHTFSAGLLFLGTWELMALRLSDGKRAWSFGAGRDLGTRDNKPGVQRYGPPVVQGGVVYSAERERGLVALDAASGRLKWDLKKGDGPVLAFAAIPAADDAYVYVSPDNDSQWAAAVDRRTHRVVWTFQSPLADRGGAFPRIMTHPAAKRLIIGRGDAVCALPLP</sequence>
<dbReference type="Pfam" id="PF00069">
    <property type="entry name" value="Pkinase"/>
    <property type="match status" value="1"/>
</dbReference>
<evidence type="ECO:0000259" key="7">
    <source>
        <dbReference type="PROSITE" id="PS50011"/>
    </source>
</evidence>
<dbReference type="SUPFAM" id="SSF56112">
    <property type="entry name" value="Protein kinase-like (PK-like)"/>
    <property type="match status" value="1"/>
</dbReference>
<keyword evidence="1" id="KW-0808">Transferase</keyword>
<dbReference type="SMART" id="SM00564">
    <property type="entry name" value="PQQ"/>
    <property type="match status" value="3"/>
</dbReference>
<dbReference type="PROSITE" id="PS00107">
    <property type="entry name" value="PROTEIN_KINASE_ATP"/>
    <property type="match status" value="1"/>
</dbReference>
<feature type="binding site" evidence="5">
    <location>
        <position position="44"/>
    </location>
    <ligand>
        <name>ATP</name>
        <dbReference type="ChEBI" id="CHEBI:30616"/>
    </ligand>
</feature>
<evidence type="ECO:0000313" key="8">
    <source>
        <dbReference type="EMBL" id="MBL1102344.1"/>
    </source>
</evidence>
<dbReference type="Proteomes" id="UP000634229">
    <property type="component" value="Unassembled WGS sequence"/>
</dbReference>
<feature type="domain" description="Protein kinase" evidence="7">
    <location>
        <begin position="16"/>
        <end position="268"/>
    </location>
</feature>